<dbReference type="PANTHER" id="PTHR13600:SF21">
    <property type="entry name" value="LEUCINE CARBOXYL METHYLTRANSFERASE 1"/>
    <property type="match status" value="1"/>
</dbReference>
<dbReference type="InterPro" id="IPR029063">
    <property type="entry name" value="SAM-dependent_MTases_sf"/>
</dbReference>
<dbReference type="InterPro" id="IPR016651">
    <property type="entry name" value="LCMT1"/>
</dbReference>
<proteinExistence type="inferred from homology"/>
<dbReference type="FunFam" id="3.40.50.150:FF:000092">
    <property type="entry name" value="Leucine carboxyl methyltransferase 1"/>
    <property type="match status" value="1"/>
</dbReference>
<comment type="catalytic activity">
    <reaction evidence="1 8">
        <text>[phosphatase 2A protein]-C-terminal L-leucine + S-adenosyl-L-methionine = [phosphatase 2A protein]-C-terminal L-leucine methyl ester + S-adenosyl-L-homocysteine</text>
        <dbReference type="Rhea" id="RHEA:48544"/>
        <dbReference type="Rhea" id="RHEA-COMP:12134"/>
        <dbReference type="Rhea" id="RHEA-COMP:12135"/>
        <dbReference type="ChEBI" id="CHEBI:57856"/>
        <dbReference type="ChEBI" id="CHEBI:59789"/>
        <dbReference type="ChEBI" id="CHEBI:90516"/>
        <dbReference type="ChEBI" id="CHEBI:90517"/>
        <dbReference type="EC" id="2.1.1.233"/>
    </reaction>
</comment>
<keyword evidence="7 8" id="KW-0949">S-adenosyl-L-methionine</keyword>
<dbReference type="PANTHER" id="PTHR13600">
    <property type="entry name" value="LEUCINE CARBOXYL METHYLTRANSFERASE"/>
    <property type="match status" value="1"/>
</dbReference>
<sequence>MNFSGEEIETNEDIIRGTNDDATISRASAVSLGYFQDPFVHLFVKKPVRRSPIINRGTFIRSYAIDTLVSQFLSMTGPKKQIVTLGAGFDTRYFNIKSGLLDKDQDKVSCQLSKYFEIDFPEITTKKVMTIKKRKELFSLLDENAKVERGGMDLKSLDYCVLGGDLRNWPDTVTRLMEAGLDLNAPTLFLSECVFIYLLPEDTNTILKWITDTMTNTAFVLYEQIHPEDAFGKMMIRNLKSRNIDLKGIYAFPDLIHQENRYKDLGWQNATAVDINTIHDKCLDRQEMTRMARLEILDELEEWRLLSAHYCVAWAVKSNDYAQEFSRIRLQYISP</sequence>
<keyword evidence="5 8" id="KW-0489">Methyltransferase</keyword>
<evidence type="ECO:0000256" key="2">
    <source>
        <dbReference type="ARBA" id="ARBA00010703"/>
    </source>
</evidence>
<dbReference type="Proteomes" id="UP000613177">
    <property type="component" value="Unassembled WGS sequence"/>
</dbReference>
<dbReference type="EMBL" id="JAEPRE010000062">
    <property type="protein sequence ID" value="KAG2234069.1"/>
    <property type="molecule type" value="Genomic_DNA"/>
</dbReference>
<dbReference type="GO" id="GO:0032259">
    <property type="term" value="P:methylation"/>
    <property type="evidence" value="ECO:0007669"/>
    <property type="project" value="UniProtKB-KW"/>
</dbReference>
<dbReference type="SUPFAM" id="SSF53335">
    <property type="entry name" value="S-adenosyl-L-methionine-dependent methyltransferases"/>
    <property type="match status" value="1"/>
</dbReference>
<gene>
    <name evidence="10" type="ORF">INT48_006214</name>
</gene>
<feature type="binding site" evidence="9">
    <location>
        <position position="61"/>
    </location>
    <ligand>
        <name>S-adenosyl-L-methionine</name>
        <dbReference type="ChEBI" id="CHEBI:59789"/>
    </ligand>
</feature>
<evidence type="ECO:0000313" key="10">
    <source>
        <dbReference type="EMBL" id="KAG2234069.1"/>
    </source>
</evidence>
<evidence type="ECO:0000256" key="3">
    <source>
        <dbReference type="ARBA" id="ARBA00012834"/>
    </source>
</evidence>
<dbReference type="EC" id="2.1.1.233" evidence="3 8"/>
<dbReference type="GO" id="GO:0018423">
    <property type="term" value="F:protein C-terminal leucine carboxyl O-methyltransferase activity"/>
    <property type="evidence" value="ECO:0007669"/>
    <property type="project" value="UniProtKB-EC"/>
</dbReference>
<keyword evidence="11" id="KW-1185">Reference proteome</keyword>
<feature type="binding site" evidence="9">
    <location>
        <position position="192"/>
    </location>
    <ligand>
        <name>S-adenosyl-L-methionine</name>
        <dbReference type="ChEBI" id="CHEBI:59789"/>
    </ligand>
</feature>
<comment type="caution">
    <text evidence="10">The sequence shown here is derived from an EMBL/GenBank/DDBJ whole genome shotgun (WGS) entry which is preliminary data.</text>
</comment>
<reference evidence="10" key="1">
    <citation type="submission" date="2021-01" db="EMBL/GenBank/DDBJ databases">
        <title>Metabolic potential, ecology and presence of endohyphal bacteria is reflected in genomic diversity of Mucoromycotina.</title>
        <authorList>
            <person name="Muszewska A."/>
            <person name="Okrasinska A."/>
            <person name="Steczkiewicz K."/>
            <person name="Drgas O."/>
            <person name="Orlowska M."/>
            <person name="Perlinska-Lenart U."/>
            <person name="Aleksandrzak-Piekarczyk T."/>
            <person name="Szatraj K."/>
            <person name="Zielenkiewicz U."/>
            <person name="Pilsyk S."/>
            <person name="Malc E."/>
            <person name="Mieczkowski P."/>
            <person name="Kruszewska J.S."/>
            <person name="Biernat P."/>
            <person name="Pawlowska J."/>
        </authorList>
    </citation>
    <scope>NUCLEOTIDE SEQUENCE</scope>
    <source>
        <strain evidence="10">WA0000018081</strain>
    </source>
</reference>
<feature type="binding site" evidence="9">
    <location>
        <begin position="165"/>
        <end position="166"/>
    </location>
    <ligand>
        <name>S-adenosyl-L-methionine</name>
        <dbReference type="ChEBI" id="CHEBI:59789"/>
    </ligand>
</feature>
<dbReference type="InterPro" id="IPR007213">
    <property type="entry name" value="Ppm1/Ppm2/Tcmp"/>
</dbReference>
<protein>
    <recommendedName>
        <fullName evidence="4 8">Leucine carboxyl methyltransferase 1</fullName>
        <ecNumber evidence="3 8">2.1.1.233</ecNumber>
    </recommendedName>
</protein>
<evidence type="ECO:0000256" key="1">
    <source>
        <dbReference type="ARBA" id="ARBA00000724"/>
    </source>
</evidence>
<comment type="similarity">
    <text evidence="2 8">Belongs to the methyltransferase superfamily. LCMT family.</text>
</comment>
<dbReference type="GO" id="GO:0009966">
    <property type="term" value="P:regulation of signal transduction"/>
    <property type="evidence" value="ECO:0007669"/>
    <property type="project" value="UniProtKB-ARBA"/>
</dbReference>
<comment type="function">
    <text evidence="8">Methylates the carboxyl group of the C-terminal leucine residue of protein phosphatase 2A catalytic subunits to form alpha-leucine ester residues.</text>
</comment>
<evidence type="ECO:0000256" key="5">
    <source>
        <dbReference type="ARBA" id="ARBA00022603"/>
    </source>
</evidence>
<evidence type="ECO:0000256" key="7">
    <source>
        <dbReference type="ARBA" id="ARBA00022691"/>
    </source>
</evidence>
<dbReference type="AlphaFoldDB" id="A0A8H7W0K6"/>
<name>A0A8H7W0K6_9FUNG</name>
<evidence type="ECO:0000256" key="4">
    <source>
        <dbReference type="ARBA" id="ARBA00017497"/>
    </source>
</evidence>
<evidence type="ECO:0000313" key="11">
    <source>
        <dbReference type="Proteomes" id="UP000613177"/>
    </source>
</evidence>
<organism evidence="10 11">
    <name type="scientific">Thamnidium elegans</name>
    <dbReference type="NCBI Taxonomy" id="101142"/>
    <lineage>
        <taxon>Eukaryota</taxon>
        <taxon>Fungi</taxon>
        <taxon>Fungi incertae sedis</taxon>
        <taxon>Mucoromycota</taxon>
        <taxon>Mucoromycotina</taxon>
        <taxon>Mucoromycetes</taxon>
        <taxon>Mucorales</taxon>
        <taxon>Mucorineae</taxon>
        <taxon>Mucoraceae</taxon>
        <taxon>Thamnidium</taxon>
    </lineage>
</organism>
<keyword evidence="6 8" id="KW-0808">Transferase</keyword>
<dbReference type="Gene3D" id="3.40.50.150">
    <property type="entry name" value="Vaccinia Virus protein VP39"/>
    <property type="match status" value="1"/>
</dbReference>
<dbReference type="OrthoDB" id="203237at2759"/>
<dbReference type="PIRSF" id="PIRSF016305">
    <property type="entry name" value="LCM_mtfrase"/>
    <property type="match status" value="1"/>
</dbReference>
<evidence type="ECO:0000256" key="9">
    <source>
        <dbReference type="PIRSR" id="PIRSR016305-1"/>
    </source>
</evidence>
<feature type="binding site" evidence="9">
    <location>
        <position position="86"/>
    </location>
    <ligand>
        <name>S-adenosyl-L-methionine</name>
        <dbReference type="ChEBI" id="CHEBI:59789"/>
    </ligand>
</feature>
<evidence type="ECO:0000256" key="6">
    <source>
        <dbReference type="ARBA" id="ARBA00022679"/>
    </source>
</evidence>
<accession>A0A8H7W0K6</accession>
<dbReference type="Pfam" id="PF04072">
    <property type="entry name" value="LCM"/>
    <property type="match status" value="1"/>
</dbReference>
<evidence type="ECO:0000256" key="8">
    <source>
        <dbReference type="PIRNR" id="PIRNR016305"/>
    </source>
</evidence>